<dbReference type="EMBL" id="CP044399">
    <property type="protein sequence ID" value="QFI37362.1"/>
    <property type="molecule type" value="Genomic_DNA"/>
</dbReference>
<proteinExistence type="inferred from homology"/>
<dbReference type="GO" id="GO:0005978">
    <property type="term" value="P:glycogen biosynthetic process"/>
    <property type="evidence" value="ECO:0007669"/>
    <property type="project" value="UniProtKB-UniRule"/>
</dbReference>
<evidence type="ECO:0000256" key="1">
    <source>
        <dbReference type="ARBA" id="ARBA00010443"/>
    </source>
</evidence>
<keyword evidence="5 9" id="KW-0547">Nucleotide-binding</keyword>
<keyword evidence="7 9" id="KW-0320">Glycogen biosynthesis</keyword>
<dbReference type="PROSITE" id="PS00810">
    <property type="entry name" value="ADP_GLC_PYROPHOSPH_3"/>
    <property type="match status" value="1"/>
</dbReference>
<dbReference type="Proteomes" id="UP000327424">
    <property type="component" value="Chromosome"/>
</dbReference>
<dbReference type="HAMAP" id="MF_00624">
    <property type="entry name" value="GlgC"/>
    <property type="match status" value="1"/>
</dbReference>
<keyword evidence="3 9" id="KW-0808">Transferase</keyword>
<dbReference type="InterPro" id="IPR056818">
    <property type="entry name" value="GlmU/GlgC-like_hexapep"/>
</dbReference>
<dbReference type="InterPro" id="IPR029044">
    <property type="entry name" value="Nucleotide-diphossugar_trans"/>
</dbReference>
<feature type="binding site" evidence="9">
    <location>
        <position position="208"/>
    </location>
    <ligand>
        <name>alpha-D-glucose 1-phosphate</name>
        <dbReference type="ChEBI" id="CHEBI:58601"/>
    </ligand>
</feature>
<comment type="similarity">
    <text evidence="1 9">Belongs to the bacterial/plant glucose-1-phosphate adenylyltransferase family.</text>
</comment>
<dbReference type="InterPro" id="IPR011831">
    <property type="entry name" value="ADP-Glc_PPase"/>
</dbReference>
<dbReference type="CDD" id="cd02508">
    <property type="entry name" value="ADP_Glucose_PP"/>
    <property type="match status" value="1"/>
</dbReference>
<dbReference type="PROSITE" id="PS00809">
    <property type="entry name" value="ADP_GLC_PYROPHOSPH_2"/>
    <property type="match status" value="1"/>
</dbReference>
<keyword evidence="4 9" id="KW-0548">Nucleotidyltransferase</keyword>
<comment type="pathway">
    <text evidence="9">Glycan biosynthesis; glycogen biosynthesis.</text>
</comment>
<evidence type="ECO:0000259" key="11">
    <source>
        <dbReference type="Pfam" id="PF24894"/>
    </source>
</evidence>
<dbReference type="PANTHER" id="PTHR43523">
    <property type="entry name" value="GLUCOSE-1-PHOSPHATE ADENYLYLTRANSFERASE-RELATED"/>
    <property type="match status" value="1"/>
</dbReference>
<dbReference type="InterPro" id="IPR005836">
    <property type="entry name" value="ADP_Glu_pyroP_CS"/>
</dbReference>
<dbReference type="Pfam" id="PF00483">
    <property type="entry name" value="NTP_transferase"/>
    <property type="match status" value="1"/>
</dbReference>
<keyword evidence="13" id="KW-1185">Reference proteome</keyword>
<feature type="domain" description="Glucose-1-phosphate adenylyltransferase/Bifunctional protein GlmU-like C-terminal hexapeptide" evidence="11">
    <location>
        <begin position="306"/>
        <end position="410"/>
    </location>
</feature>
<evidence type="ECO:0000256" key="6">
    <source>
        <dbReference type="ARBA" id="ARBA00022840"/>
    </source>
</evidence>
<dbReference type="InterPro" id="IPR005835">
    <property type="entry name" value="NTP_transferase_dom"/>
</dbReference>
<feature type="site" description="Could play a key role in the communication between the regulatory and the substrate sites" evidence="9">
    <location>
        <position position="108"/>
    </location>
</feature>
<comment type="function">
    <text evidence="9">Involved in the biosynthesis of ADP-glucose, a building block required for the elongation reactions to produce glycogen. Catalyzes the reaction between ATP and alpha-D-glucose 1-phosphate (G1P) to produce pyrophosphate and ADP-Glc.</text>
</comment>
<comment type="catalytic activity">
    <reaction evidence="9">
        <text>alpha-D-glucose 1-phosphate + ATP + H(+) = ADP-alpha-D-glucose + diphosphate</text>
        <dbReference type="Rhea" id="RHEA:12120"/>
        <dbReference type="ChEBI" id="CHEBI:15378"/>
        <dbReference type="ChEBI" id="CHEBI:30616"/>
        <dbReference type="ChEBI" id="CHEBI:33019"/>
        <dbReference type="ChEBI" id="CHEBI:57498"/>
        <dbReference type="ChEBI" id="CHEBI:58601"/>
        <dbReference type="EC" id="2.7.7.27"/>
    </reaction>
</comment>
<dbReference type="NCBIfam" id="NF002023">
    <property type="entry name" value="PRK00844.1"/>
    <property type="match status" value="1"/>
</dbReference>
<feature type="site" description="Could play a key role in the communication between the regulatory and the substrate sites" evidence="9">
    <location>
        <position position="70"/>
    </location>
</feature>
<name>A0A5J6WLJ8_MORMI</name>
<keyword evidence="2 9" id="KW-0321">Glycogen metabolism</keyword>
<dbReference type="PANTHER" id="PTHR43523:SF2">
    <property type="entry name" value="GLUCOSE-1-PHOSPHATE ADENYLYLTRANSFERASE"/>
    <property type="match status" value="1"/>
</dbReference>
<dbReference type="UniPathway" id="UPA00164"/>
<dbReference type="AlphaFoldDB" id="A0A5J6WLJ8"/>
<dbReference type="Gene3D" id="2.160.10.10">
    <property type="entry name" value="Hexapeptide repeat proteins"/>
    <property type="match status" value="1"/>
</dbReference>
<evidence type="ECO:0000313" key="13">
    <source>
        <dbReference type="Proteomes" id="UP000327424"/>
    </source>
</evidence>
<evidence type="ECO:0000256" key="2">
    <source>
        <dbReference type="ARBA" id="ARBA00022600"/>
    </source>
</evidence>
<gene>
    <name evidence="9 12" type="primary">glgC</name>
    <name evidence="12" type="ORF">FR932_05720</name>
</gene>
<evidence type="ECO:0000259" key="10">
    <source>
        <dbReference type="Pfam" id="PF00483"/>
    </source>
</evidence>
<dbReference type="InterPro" id="IPR011004">
    <property type="entry name" value="Trimer_LpxA-like_sf"/>
</dbReference>
<dbReference type="Gene3D" id="3.90.550.10">
    <property type="entry name" value="Spore Coat Polysaccharide Biosynthesis Protein SpsA, Chain A"/>
    <property type="match status" value="1"/>
</dbReference>
<accession>A0A5J6WLJ8</accession>
<dbReference type="CDD" id="cd04651">
    <property type="entry name" value="LbH_G1P_AT_C"/>
    <property type="match status" value="1"/>
</dbReference>
<feature type="domain" description="Nucleotidyl transferase" evidence="10">
    <location>
        <begin position="18"/>
        <end position="282"/>
    </location>
</feature>
<evidence type="ECO:0000256" key="7">
    <source>
        <dbReference type="ARBA" id="ARBA00023056"/>
    </source>
</evidence>
<evidence type="ECO:0000256" key="4">
    <source>
        <dbReference type="ARBA" id="ARBA00022695"/>
    </source>
</evidence>
<feature type="binding site" evidence="9">
    <location>
        <position position="175"/>
    </location>
    <ligand>
        <name>alpha-D-glucose 1-phosphate</name>
        <dbReference type="ChEBI" id="CHEBI:58601"/>
    </ligand>
</feature>
<dbReference type="Pfam" id="PF24894">
    <property type="entry name" value="Hexapep_GlmU"/>
    <property type="match status" value="1"/>
</dbReference>
<evidence type="ECO:0000256" key="9">
    <source>
        <dbReference type="HAMAP-Rule" id="MF_00624"/>
    </source>
</evidence>
<dbReference type="InterPro" id="IPR023049">
    <property type="entry name" value="GlgC_bac"/>
</dbReference>
<keyword evidence="6 9" id="KW-0067">ATP-binding</keyword>
<sequence>MSQGAHRYISNLTKDTYALILAGGRGSRLHELTDWRAKPAVFFGGKFRIIDFPLSNCINSGIRRVGIATQYKSHSLIRHVNRGWGHFKKELSESVEILPASQRYGNDWYSGTADAVFQNMDIIRAEMPKYVMILSGDHVYRMDYGDLIAKHVENGADMTVCCIEVPTEEAAGQFGVMTVDSDNRVKAFNEKPAQPNEIPGKPGQCLASMGNYVFNTEFLFEQLEKDATRETSDRDFGNDIIPSIIEGSDVFAFPFSDPDSDKQPYWRDVGTLDSFWEANMELVTPEPQLDLYDSSWPIWTYQEQLPPAKFVFDDDERRGMAVDSTVSGGCIISGSTIRKSLLFSNVHVHSYSTIEESVILPGADIGESCQLRRTIVDSKCVLPAGLIVGHDKEQDIANGFRVSPKGITLVTADMLKLMAAKQAKTALEKNAEQAIEKDVALV</sequence>
<keyword evidence="8 9" id="KW-0119">Carbohydrate metabolism</keyword>
<reference evidence="12 13" key="1">
    <citation type="submission" date="2019-09" db="EMBL/GenBank/DDBJ databases">
        <title>Hybrid Assembly of the complete Genome of the Deep-Sea Bacterium Moritella marina from long Nanopore and Illumina reads.</title>
        <authorList>
            <person name="Magin S."/>
            <person name="Georgoulis A."/>
            <person name="Papadimitriou K."/>
            <person name="Iliakis G."/>
            <person name="Vorgias C.E."/>
        </authorList>
    </citation>
    <scope>NUCLEOTIDE SEQUENCE [LARGE SCALE GENOMIC DNA]</scope>
    <source>
        <strain evidence="12 13">MP-1</strain>
    </source>
</reference>
<feature type="binding site" evidence="9">
    <location>
        <begin position="190"/>
        <end position="191"/>
    </location>
    <ligand>
        <name>alpha-D-glucose 1-phosphate</name>
        <dbReference type="ChEBI" id="CHEBI:58601"/>
    </ligand>
</feature>
<dbReference type="EC" id="2.7.7.27" evidence="9"/>
<dbReference type="GO" id="GO:0005524">
    <property type="term" value="F:ATP binding"/>
    <property type="evidence" value="ECO:0007669"/>
    <property type="project" value="UniProtKB-KW"/>
</dbReference>
<organism evidence="12 13">
    <name type="scientific">Moritella marina ATCC 15381</name>
    <dbReference type="NCBI Taxonomy" id="1202962"/>
    <lineage>
        <taxon>Bacteria</taxon>
        <taxon>Pseudomonadati</taxon>
        <taxon>Pseudomonadota</taxon>
        <taxon>Gammaproteobacteria</taxon>
        <taxon>Alteromonadales</taxon>
        <taxon>Moritellaceae</taxon>
        <taxon>Moritella</taxon>
    </lineage>
</organism>
<protein>
    <recommendedName>
        <fullName evidence="9">Glucose-1-phosphate adenylyltransferase</fullName>
        <ecNumber evidence="9">2.7.7.27</ecNumber>
    </recommendedName>
    <alternativeName>
        <fullName evidence="9">ADP-glucose pyrophosphorylase</fullName>
        <shortName evidence="9">ADPGlc PPase</shortName>
    </alternativeName>
    <alternativeName>
        <fullName evidence="9">ADP-glucose synthase</fullName>
    </alternativeName>
</protein>
<dbReference type="SUPFAM" id="SSF51161">
    <property type="entry name" value="Trimeric LpxA-like enzymes"/>
    <property type="match status" value="1"/>
</dbReference>
<evidence type="ECO:0000256" key="3">
    <source>
        <dbReference type="ARBA" id="ARBA00022679"/>
    </source>
</evidence>
<dbReference type="NCBIfam" id="NF001947">
    <property type="entry name" value="PRK00725.1"/>
    <property type="match status" value="1"/>
</dbReference>
<dbReference type="RefSeq" id="WP_019439803.1">
    <property type="nucleotide sequence ID" value="NZ_ALOE01000004.1"/>
</dbReference>
<evidence type="ECO:0000256" key="5">
    <source>
        <dbReference type="ARBA" id="ARBA00022741"/>
    </source>
</evidence>
<dbReference type="NCBIfam" id="TIGR02091">
    <property type="entry name" value="glgC"/>
    <property type="match status" value="1"/>
</dbReference>
<dbReference type="SUPFAM" id="SSF53448">
    <property type="entry name" value="Nucleotide-diphospho-sugar transferases"/>
    <property type="match status" value="1"/>
</dbReference>
<dbReference type="OrthoDB" id="9801810at2"/>
<dbReference type="PROSITE" id="PS00808">
    <property type="entry name" value="ADP_GLC_PYROPHOSPH_1"/>
    <property type="match status" value="1"/>
</dbReference>
<evidence type="ECO:0000256" key="8">
    <source>
        <dbReference type="ARBA" id="ARBA00023277"/>
    </source>
</evidence>
<dbReference type="GO" id="GO:0008878">
    <property type="term" value="F:glucose-1-phosphate adenylyltransferase activity"/>
    <property type="evidence" value="ECO:0007669"/>
    <property type="project" value="UniProtKB-UniRule"/>
</dbReference>
<evidence type="ECO:0000313" key="12">
    <source>
        <dbReference type="EMBL" id="QFI37362.1"/>
    </source>
</evidence>
<dbReference type="KEGG" id="mmaa:FR932_05720"/>
<comment type="subunit">
    <text evidence="9">Homotetramer.</text>
</comment>
<feature type="binding site" evidence="9">
    <location>
        <position position="109"/>
    </location>
    <ligand>
        <name>alpha-D-glucose 1-phosphate</name>
        <dbReference type="ChEBI" id="CHEBI:58601"/>
    </ligand>
</feature>